<evidence type="ECO:0000256" key="1">
    <source>
        <dbReference type="SAM" id="SignalP"/>
    </source>
</evidence>
<sequence length="125" mass="13985">MKKIILLFGAWLICLTIGAQVKAPVALVPDKPQVVVPTKRDIDKEVNVFPNPSTGKVFLSLSGFKGKRTEVQVINVIGNVILRDNFYETEDQTTKVLDLSNFASGLYYVKLEADEYSEIRKVIIN</sequence>
<feature type="chain" id="PRO_5016745369" description="Secretion system C-terminal sorting domain-containing protein" evidence="1">
    <location>
        <begin position="20"/>
        <end position="125"/>
    </location>
</feature>
<name>A0A369QA05_9BACT</name>
<dbReference type="InterPro" id="IPR026444">
    <property type="entry name" value="Secre_tail"/>
</dbReference>
<dbReference type="EMBL" id="QASA01000001">
    <property type="protein sequence ID" value="RDC61731.1"/>
    <property type="molecule type" value="Genomic_DNA"/>
</dbReference>
<keyword evidence="1" id="KW-0732">Signal</keyword>
<protein>
    <recommendedName>
        <fullName evidence="2">Secretion system C-terminal sorting domain-containing protein</fullName>
    </recommendedName>
</protein>
<organism evidence="3 4">
    <name type="scientific">Adhaeribacter pallidiroseus</name>
    <dbReference type="NCBI Taxonomy" id="2072847"/>
    <lineage>
        <taxon>Bacteria</taxon>
        <taxon>Pseudomonadati</taxon>
        <taxon>Bacteroidota</taxon>
        <taxon>Cytophagia</taxon>
        <taxon>Cytophagales</taxon>
        <taxon>Hymenobacteraceae</taxon>
        <taxon>Adhaeribacter</taxon>
    </lineage>
</organism>
<dbReference type="AlphaFoldDB" id="A0A369QA05"/>
<feature type="domain" description="Secretion system C-terminal sorting" evidence="2">
    <location>
        <begin position="48"/>
        <end position="124"/>
    </location>
</feature>
<dbReference type="Pfam" id="PF18962">
    <property type="entry name" value="Por_Secre_tail"/>
    <property type="match status" value="1"/>
</dbReference>
<evidence type="ECO:0000259" key="2">
    <source>
        <dbReference type="Pfam" id="PF18962"/>
    </source>
</evidence>
<gene>
    <name evidence="3" type="ORF">AHMF7616_00313</name>
</gene>
<reference evidence="3 4" key="1">
    <citation type="submission" date="2018-04" db="EMBL/GenBank/DDBJ databases">
        <title>Adhaeribacter sp. HMF7616 genome sequencing and assembly.</title>
        <authorList>
            <person name="Kang H."/>
            <person name="Kang J."/>
            <person name="Cha I."/>
            <person name="Kim H."/>
            <person name="Joh K."/>
        </authorList>
    </citation>
    <scope>NUCLEOTIDE SEQUENCE [LARGE SCALE GENOMIC DNA]</scope>
    <source>
        <strain evidence="3 4">HMF7616</strain>
    </source>
</reference>
<proteinExistence type="predicted"/>
<dbReference type="NCBIfam" id="TIGR04183">
    <property type="entry name" value="Por_Secre_tail"/>
    <property type="match status" value="1"/>
</dbReference>
<accession>A0A369QA05</accession>
<dbReference type="OrthoDB" id="2985529at2"/>
<feature type="signal peptide" evidence="1">
    <location>
        <begin position="1"/>
        <end position="19"/>
    </location>
</feature>
<evidence type="ECO:0000313" key="3">
    <source>
        <dbReference type="EMBL" id="RDC61731.1"/>
    </source>
</evidence>
<evidence type="ECO:0000313" key="4">
    <source>
        <dbReference type="Proteomes" id="UP000253919"/>
    </source>
</evidence>
<dbReference type="Proteomes" id="UP000253919">
    <property type="component" value="Unassembled WGS sequence"/>
</dbReference>
<dbReference type="RefSeq" id="WP_115371283.1">
    <property type="nucleotide sequence ID" value="NZ_QASA01000001.1"/>
</dbReference>
<comment type="caution">
    <text evidence="3">The sequence shown here is derived from an EMBL/GenBank/DDBJ whole genome shotgun (WGS) entry which is preliminary data.</text>
</comment>
<keyword evidence="4" id="KW-1185">Reference proteome</keyword>